<organism evidence="2 3">
    <name type="scientific">Canariomyces notabilis</name>
    <dbReference type="NCBI Taxonomy" id="2074819"/>
    <lineage>
        <taxon>Eukaryota</taxon>
        <taxon>Fungi</taxon>
        <taxon>Dikarya</taxon>
        <taxon>Ascomycota</taxon>
        <taxon>Pezizomycotina</taxon>
        <taxon>Sordariomycetes</taxon>
        <taxon>Sordariomycetidae</taxon>
        <taxon>Sordariales</taxon>
        <taxon>Chaetomiaceae</taxon>
        <taxon>Canariomyces</taxon>
    </lineage>
</organism>
<gene>
    <name evidence="2" type="ORF">N656DRAFT_848923</name>
</gene>
<feature type="region of interest" description="Disordered" evidence="1">
    <location>
        <begin position="79"/>
        <end position="112"/>
    </location>
</feature>
<evidence type="ECO:0000313" key="2">
    <source>
        <dbReference type="EMBL" id="KAK4108073.1"/>
    </source>
</evidence>
<comment type="caution">
    <text evidence="2">The sequence shown here is derived from an EMBL/GenBank/DDBJ whole genome shotgun (WGS) entry which is preliminary data.</text>
</comment>
<dbReference type="RefSeq" id="XP_064665643.1">
    <property type="nucleotide sequence ID" value="XM_064819318.1"/>
</dbReference>
<proteinExistence type="predicted"/>
<dbReference type="Proteomes" id="UP001302812">
    <property type="component" value="Unassembled WGS sequence"/>
</dbReference>
<reference evidence="2" key="1">
    <citation type="journal article" date="2023" name="Mol. Phylogenet. Evol.">
        <title>Genome-scale phylogeny and comparative genomics of the fungal order Sordariales.</title>
        <authorList>
            <person name="Hensen N."/>
            <person name="Bonometti L."/>
            <person name="Westerberg I."/>
            <person name="Brannstrom I.O."/>
            <person name="Guillou S."/>
            <person name="Cros-Aarteil S."/>
            <person name="Calhoun S."/>
            <person name="Haridas S."/>
            <person name="Kuo A."/>
            <person name="Mondo S."/>
            <person name="Pangilinan J."/>
            <person name="Riley R."/>
            <person name="LaButti K."/>
            <person name="Andreopoulos B."/>
            <person name="Lipzen A."/>
            <person name="Chen C."/>
            <person name="Yan M."/>
            <person name="Daum C."/>
            <person name="Ng V."/>
            <person name="Clum A."/>
            <person name="Steindorff A."/>
            <person name="Ohm R.A."/>
            <person name="Martin F."/>
            <person name="Silar P."/>
            <person name="Natvig D.O."/>
            <person name="Lalanne C."/>
            <person name="Gautier V."/>
            <person name="Ament-Velasquez S.L."/>
            <person name="Kruys A."/>
            <person name="Hutchinson M.I."/>
            <person name="Powell A.J."/>
            <person name="Barry K."/>
            <person name="Miller A.N."/>
            <person name="Grigoriev I.V."/>
            <person name="Debuchy R."/>
            <person name="Gladieux P."/>
            <person name="Hiltunen Thoren M."/>
            <person name="Johannesson H."/>
        </authorList>
    </citation>
    <scope>NUCLEOTIDE SEQUENCE</scope>
    <source>
        <strain evidence="2">CBS 508.74</strain>
    </source>
</reference>
<dbReference type="GeneID" id="89943444"/>
<protein>
    <recommendedName>
        <fullName evidence="4">Zn(2)-C6 fungal-type domain-containing protein</fullName>
    </recommendedName>
</protein>
<name>A0AAN6T7W9_9PEZI</name>
<evidence type="ECO:0008006" key="4">
    <source>
        <dbReference type="Google" id="ProtNLM"/>
    </source>
</evidence>
<keyword evidence="3" id="KW-1185">Reference proteome</keyword>
<accession>A0AAN6T7W9</accession>
<evidence type="ECO:0000313" key="3">
    <source>
        <dbReference type="Proteomes" id="UP001302812"/>
    </source>
</evidence>
<reference evidence="2" key="2">
    <citation type="submission" date="2023-05" db="EMBL/GenBank/DDBJ databases">
        <authorList>
            <consortium name="Lawrence Berkeley National Laboratory"/>
            <person name="Steindorff A."/>
            <person name="Hensen N."/>
            <person name="Bonometti L."/>
            <person name="Westerberg I."/>
            <person name="Brannstrom I.O."/>
            <person name="Guillou S."/>
            <person name="Cros-Aarteil S."/>
            <person name="Calhoun S."/>
            <person name="Haridas S."/>
            <person name="Kuo A."/>
            <person name="Mondo S."/>
            <person name="Pangilinan J."/>
            <person name="Riley R."/>
            <person name="Labutti K."/>
            <person name="Andreopoulos B."/>
            <person name="Lipzen A."/>
            <person name="Chen C."/>
            <person name="Yanf M."/>
            <person name="Daum C."/>
            <person name="Ng V."/>
            <person name="Clum A."/>
            <person name="Ohm R."/>
            <person name="Martin F."/>
            <person name="Silar P."/>
            <person name="Natvig D."/>
            <person name="Lalanne C."/>
            <person name="Gautier V."/>
            <person name="Ament-Velasquez S.L."/>
            <person name="Kruys A."/>
            <person name="Hutchinson M.I."/>
            <person name="Powell A.J."/>
            <person name="Barry K."/>
            <person name="Miller A.N."/>
            <person name="Grigoriev I.V."/>
            <person name="Debuchy R."/>
            <person name="Gladieux P."/>
            <person name="Thoren M.H."/>
            <person name="Johannesson H."/>
        </authorList>
    </citation>
    <scope>NUCLEOTIDE SEQUENCE</scope>
    <source>
        <strain evidence="2">CBS 508.74</strain>
    </source>
</reference>
<dbReference type="EMBL" id="MU853366">
    <property type="protein sequence ID" value="KAK4108073.1"/>
    <property type="molecule type" value="Genomic_DNA"/>
</dbReference>
<feature type="compositionally biased region" description="Acidic residues" evidence="1">
    <location>
        <begin position="95"/>
        <end position="112"/>
    </location>
</feature>
<evidence type="ECO:0000256" key="1">
    <source>
        <dbReference type="SAM" id="MobiDB-lite"/>
    </source>
</evidence>
<sequence length="169" mass="18044">MPCERCWNAKPRRRCVMVAGSNKCSSCVRMGKKCSGPNVAGALIANMSARDKVDKEIVDAERQLAEALSRISRLRQQRQKLAEAGSSLRDRGLESLEEDESDPPEPMSEEQELAGQAQALDAFGVVDWELNGAFPYGSGSFDNFLPGGSLVGQGFSDGTLSVSQGSGGS</sequence>
<dbReference type="AlphaFoldDB" id="A0AAN6T7W9"/>